<dbReference type="Gene3D" id="1.10.10.10">
    <property type="entry name" value="Winged helix-like DNA-binding domain superfamily/Winged helix DNA-binding domain"/>
    <property type="match status" value="1"/>
</dbReference>
<keyword evidence="1" id="KW-0805">Transcription regulation</keyword>
<gene>
    <name evidence="5" type="ORF">GGR03_001610</name>
</gene>
<dbReference type="GO" id="GO:0003677">
    <property type="term" value="F:DNA binding"/>
    <property type="evidence" value="ECO:0007669"/>
    <property type="project" value="UniProtKB-KW"/>
</dbReference>
<dbReference type="InterPro" id="IPR000835">
    <property type="entry name" value="HTH_MarR-typ"/>
</dbReference>
<evidence type="ECO:0000313" key="6">
    <source>
        <dbReference type="Proteomes" id="UP000588647"/>
    </source>
</evidence>
<feature type="domain" description="HTH marR-type" evidence="4">
    <location>
        <begin position="20"/>
        <end position="152"/>
    </location>
</feature>
<dbReference type="EMBL" id="JACIEM010000002">
    <property type="protein sequence ID" value="MBB4002535.1"/>
    <property type="molecule type" value="Genomic_DNA"/>
</dbReference>
<dbReference type="SMART" id="SM00347">
    <property type="entry name" value="HTH_MARR"/>
    <property type="match status" value="1"/>
</dbReference>
<dbReference type="AlphaFoldDB" id="A0A7W6MP20"/>
<dbReference type="InterPro" id="IPR036388">
    <property type="entry name" value="WH-like_DNA-bd_sf"/>
</dbReference>
<dbReference type="Proteomes" id="UP000588647">
    <property type="component" value="Unassembled WGS sequence"/>
</dbReference>
<evidence type="ECO:0000313" key="5">
    <source>
        <dbReference type="EMBL" id="MBB4002535.1"/>
    </source>
</evidence>
<keyword evidence="6" id="KW-1185">Reference proteome</keyword>
<proteinExistence type="predicted"/>
<evidence type="ECO:0000256" key="1">
    <source>
        <dbReference type="ARBA" id="ARBA00023015"/>
    </source>
</evidence>
<dbReference type="PANTHER" id="PTHR42756:SF1">
    <property type="entry name" value="TRANSCRIPTIONAL REPRESSOR OF EMRAB OPERON"/>
    <property type="match status" value="1"/>
</dbReference>
<protein>
    <submittedName>
        <fullName evidence="5">DNA-binding MarR family transcriptional regulator</fullName>
    </submittedName>
</protein>
<dbReference type="Pfam" id="PF01047">
    <property type="entry name" value="MarR"/>
    <property type="match status" value="1"/>
</dbReference>
<keyword evidence="3" id="KW-0804">Transcription</keyword>
<evidence type="ECO:0000256" key="3">
    <source>
        <dbReference type="ARBA" id="ARBA00023163"/>
    </source>
</evidence>
<name>A0A7W6MP20_9HYPH</name>
<sequence length="162" mass="17945">MDTQSPIQSSADPRHLDIGAPVIVPSLLSIAKSTRAFLALLLAEIDLHPGQDQLLDRLDPNAPVSVSTLAEQLAVRPSTVSKMLDRLIEKDLVARIANSRDARRTMVQLTPLGEKAQASIRNVWRRLETDLVASIPSEDLEVLDRSLSRTGELLTQKLRRLR</sequence>
<dbReference type="PRINTS" id="PR00598">
    <property type="entry name" value="HTHMARR"/>
</dbReference>
<evidence type="ECO:0000259" key="4">
    <source>
        <dbReference type="PROSITE" id="PS50995"/>
    </source>
</evidence>
<dbReference type="InterPro" id="IPR036390">
    <property type="entry name" value="WH_DNA-bd_sf"/>
</dbReference>
<evidence type="ECO:0000256" key="2">
    <source>
        <dbReference type="ARBA" id="ARBA00023125"/>
    </source>
</evidence>
<reference evidence="5 6" key="1">
    <citation type="submission" date="2020-08" db="EMBL/GenBank/DDBJ databases">
        <title>Genomic Encyclopedia of Type Strains, Phase IV (KMG-IV): sequencing the most valuable type-strain genomes for metagenomic binning, comparative biology and taxonomic classification.</title>
        <authorList>
            <person name="Goeker M."/>
        </authorList>
    </citation>
    <scope>NUCLEOTIDE SEQUENCE [LARGE SCALE GENOMIC DNA]</scope>
    <source>
        <strain evidence="5 6">DSM 103570</strain>
    </source>
</reference>
<dbReference type="SUPFAM" id="SSF46785">
    <property type="entry name" value="Winged helix' DNA-binding domain"/>
    <property type="match status" value="1"/>
</dbReference>
<keyword evidence="2 5" id="KW-0238">DNA-binding</keyword>
<comment type="caution">
    <text evidence="5">The sequence shown here is derived from an EMBL/GenBank/DDBJ whole genome shotgun (WGS) entry which is preliminary data.</text>
</comment>
<organism evidence="5 6">
    <name type="scientific">Aurantimonas endophytica</name>
    <dbReference type="NCBI Taxonomy" id="1522175"/>
    <lineage>
        <taxon>Bacteria</taxon>
        <taxon>Pseudomonadati</taxon>
        <taxon>Pseudomonadota</taxon>
        <taxon>Alphaproteobacteria</taxon>
        <taxon>Hyphomicrobiales</taxon>
        <taxon>Aurantimonadaceae</taxon>
        <taxon>Aurantimonas</taxon>
    </lineage>
</organism>
<dbReference type="RefSeq" id="WP_183207111.1">
    <property type="nucleotide sequence ID" value="NZ_JAAAMM010000002.1"/>
</dbReference>
<dbReference type="PROSITE" id="PS50995">
    <property type="entry name" value="HTH_MARR_2"/>
    <property type="match status" value="1"/>
</dbReference>
<dbReference type="GO" id="GO:0003700">
    <property type="term" value="F:DNA-binding transcription factor activity"/>
    <property type="evidence" value="ECO:0007669"/>
    <property type="project" value="InterPro"/>
</dbReference>
<accession>A0A7W6MP20</accession>
<dbReference type="PANTHER" id="PTHR42756">
    <property type="entry name" value="TRANSCRIPTIONAL REGULATOR, MARR"/>
    <property type="match status" value="1"/>
</dbReference>